<protein>
    <submittedName>
        <fullName evidence="2">Uncharacterized protein</fullName>
    </submittedName>
</protein>
<feature type="coiled-coil region" evidence="1">
    <location>
        <begin position="114"/>
        <end position="148"/>
    </location>
</feature>
<dbReference type="EMBL" id="JBELOE010000236">
    <property type="protein sequence ID" value="MER2492864.1"/>
    <property type="molecule type" value="Genomic_DNA"/>
</dbReference>
<evidence type="ECO:0000313" key="2">
    <source>
        <dbReference type="EMBL" id="MER2492864.1"/>
    </source>
</evidence>
<keyword evidence="1" id="KW-0175">Coiled coil</keyword>
<dbReference type="InterPro" id="IPR036061">
    <property type="entry name" value="CheW-like_dom_sf"/>
</dbReference>
<gene>
    <name evidence="2" type="ORF">ABS311_13340</name>
</gene>
<reference evidence="2 3" key="1">
    <citation type="submission" date="2024-06" db="EMBL/GenBank/DDBJ databases">
        <authorList>
            <person name="Chen R.Y."/>
        </authorList>
    </citation>
    <scope>NUCLEOTIDE SEQUENCE [LARGE SCALE GENOMIC DNA]</scope>
    <source>
        <strain evidence="2 3">D2</strain>
    </source>
</reference>
<comment type="caution">
    <text evidence="2">The sequence shown here is derived from an EMBL/GenBank/DDBJ whole genome shotgun (WGS) entry which is preliminary data.</text>
</comment>
<proteinExistence type="predicted"/>
<keyword evidence="3" id="KW-1185">Reference proteome</keyword>
<dbReference type="SUPFAM" id="SSF50341">
    <property type="entry name" value="CheW-like"/>
    <property type="match status" value="1"/>
</dbReference>
<evidence type="ECO:0000256" key="1">
    <source>
        <dbReference type="SAM" id="Coils"/>
    </source>
</evidence>
<name>A0ABV1RIV8_9ALTE</name>
<dbReference type="RefSeq" id="WP_143872160.1">
    <property type="nucleotide sequence ID" value="NZ_CP041660.1"/>
</dbReference>
<sequence>MEVVNFRVGDQFVAFNILDILLTEKYMQDETPVPSQDPSFLGMKEFMGVATPIYDLGKAMNGTTTQEINQSLSMRVKNAINNIQQTLVDSDKSRLTLNAELPELRNLHATHPEIKELLQQAQQTLVEIEKIKIEYDNQEATKQKIRKLLQQLGMVYELIEITHKPVTVYTTQDGHTPKTGFVVDEVSDSLQVRQDNIKPLENLEFHTGNIDPRVKNMLQGLLTHANKNSLLLKPEAFYAKLVVDTAQ</sequence>
<organism evidence="2 3">
    <name type="scientific">Catenovulum sediminis</name>
    <dbReference type="NCBI Taxonomy" id="1740262"/>
    <lineage>
        <taxon>Bacteria</taxon>
        <taxon>Pseudomonadati</taxon>
        <taxon>Pseudomonadota</taxon>
        <taxon>Gammaproteobacteria</taxon>
        <taxon>Alteromonadales</taxon>
        <taxon>Alteromonadaceae</taxon>
        <taxon>Catenovulum</taxon>
    </lineage>
</organism>
<evidence type="ECO:0000313" key="3">
    <source>
        <dbReference type="Proteomes" id="UP001467690"/>
    </source>
</evidence>
<accession>A0ABV1RIV8</accession>
<dbReference type="Proteomes" id="UP001467690">
    <property type="component" value="Unassembled WGS sequence"/>
</dbReference>